<organism evidence="11 12">
    <name type="scientific">Candidatus Woesebacteria bacterium GW2011_GWA1_45_8</name>
    <dbReference type="NCBI Taxonomy" id="1618559"/>
    <lineage>
        <taxon>Bacteria</taxon>
        <taxon>Candidatus Woeseibacteriota</taxon>
    </lineage>
</organism>
<keyword evidence="7" id="KW-0547">Nucleotide-binding</keyword>
<evidence type="ECO:0000256" key="1">
    <source>
        <dbReference type="ARBA" id="ARBA00004496"/>
    </source>
</evidence>
<dbReference type="GO" id="GO:0005524">
    <property type="term" value="F:ATP binding"/>
    <property type="evidence" value="ECO:0007669"/>
    <property type="project" value="UniProtKB-KW"/>
</dbReference>
<evidence type="ECO:0000256" key="10">
    <source>
        <dbReference type="ARBA" id="ARBA00032441"/>
    </source>
</evidence>
<keyword evidence="6" id="KW-0479">Metal-binding</keyword>
<evidence type="ECO:0000256" key="2">
    <source>
        <dbReference type="ARBA" id="ARBA00007599"/>
    </source>
</evidence>
<dbReference type="Proteomes" id="UP000034653">
    <property type="component" value="Unassembled WGS sequence"/>
</dbReference>
<dbReference type="NCBIfam" id="TIGR00150">
    <property type="entry name" value="T6A_YjeE"/>
    <property type="match status" value="1"/>
</dbReference>
<dbReference type="PATRIC" id="fig|1618559.3.peg.238"/>
<name>A0A0G1Q2X5_9BACT</name>
<evidence type="ECO:0000256" key="6">
    <source>
        <dbReference type="ARBA" id="ARBA00022723"/>
    </source>
</evidence>
<comment type="caution">
    <text evidence="11">The sequence shown here is derived from an EMBL/GenBank/DDBJ whole genome shotgun (WGS) entry which is preliminary data.</text>
</comment>
<evidence type="ECO:0000256" key="4">
    <source>
        <dbReference type="ARBA" id="ARBA00022490"/>
    </source>
</evidence>
<evidence type="ECO:0000256" key="5">
    <source>
        <dbReference type="ARBA" id="ARBA00022694"/>
    </source>
</evidence>
<keyword evidence="5" id="KW-0819">tRNA processing</keyword>
<evidence type="ECO:0000313" key="12">
    <source>
        <dbReference type="Proteomes" id="UP000034653"/>
    </source>
</evidence>
<dbReference type="GO" id="GO:0046872">
    <property type="term" value="F:metal ion binding"/>
    <property type="evidence" value="ECO:0007669"/>
    <property type="project" value="UniProtKB-KW"/>
</dbReference>
<dbReference type="EMBL" id="LCLG01000009">
    <property type="protein sequence ID" value="KKU12053.1"/>
    <property type="molecule type" value="Genomic_DNA"/>
</dbReference>
<dbReference type="SUPFAM" id="SSF52540">
    <property type="entry name" value="P-loop containing nucleoside triphosphate hydrolases"/>
    <property type="match status" value="1"/>
</dbReference>
<keyword evidence="8" id="KW-0067">ATP-binding</keyword>
<evidence type="ECO:0000256" key="7">
    <source>
        <dbReference type="ARBA" id="ARBA00022741"/>
    </source>
</evidence>
<evidence type="ECO:0000313" key="11">
    <source>
        <dbReference type="EMBL" id="KKU12053.1"/>
    </source>
</evidence>
<keyword evidence="4" id="KW-0963">Cytoplasm</keyword>
<proteinExistence type="inferred from homology"/>
<evidence type="ECO:0000256" key="3">
    <source>
        <dbReference type="ARBA" id="ARBA00019010"/>
    </source>
</evidence>
<evidence type="ECO:0000256" key="9">
    <source>
        <dbReference type="ARBA" id="ARBA00022842"/>
    </source>
</evidence>
<dbReference type="InterPro" id="IPR027417">
    <property type="entry name" value="P-loop_NTPase"/>
</dbReference>
<dbReference type="PANTHER" id="PTHR33540:SF2">
    <property type="entry name" value="TRNA THREONYLCARBAMOYLADENOSINE BIOSYNTHESIS PROTEIN TSAE"/>
    <property type="match status" value="1"/>
</dbReference>
<comment type="similarity">
    <text evidence="2">Belongs to the TsaE family.</text>
</comment>
<sequence>MEFTTKSPSQTQKLGQKISADITSGRISPVIALSGDLGSGKTTFVQGLAKGLGVTGRIISPTFILMRKYDLPSEEDKNSERTLYHVDLYRLEGALDKEILNLGLPYIWSDPSNIVLIEWAEKIKSLIPSGASWITFENMGEALRKITLK</sequence>
<comment type="subcellular location">
    <subcellularLocation>
        <location evidence="1">Cytoplasm</location>
    </subcellularLocation>
</comment>
<dbReference type="AlphaFoldDB" id="A0A0G1Q2X5"/>
<protein>
    <recommendedName>
        <fullName evidence="3">tRNA threonylcarbamoyladenosine biosynthesis protein TsaE</fullName>
    </recommendedName>
    <alternativeName>
        <fullName evidence="10">t(6)A37 threonylcarbamoyladenosine biosynthesis protein TsaE</fullName>
    </alternativeName>
</protein>
<dbReference type="Pfam" id="PF02367">
    <property type="entry name" value="TsaE"/>
    <property type="match status" value="1"/>
</dbReference>
<dbReference type="PANTHER" id="PTHR33540">
    <property type="entry name" value="TRNA THREONYLCARBAMOYLADENOSINE BIOSYNTHESIS PROTEIN TSAE"/>
    <property type="match status" value="1"/>
</dbReference>
<keyword evidence="9" id="KW-0460">Magnesium</keyword>
<dbReference type="Gene3D" id="3.40.50.300">
    <property type="entry name" value="P-loop containing nucleotide triphosphate hydrolases"/>
    <property type="match status" value="1"/>
</dbReference>
<dbReference type="GO" id="GO:0005737">
    <property type="term" value="C:cytoplasm"/>
    <property type="evidence" value="ECO:0007669"/>
    <property type="project" value="UniProtKB-SubCell"/>
</dbReference>
<dbReference type="InterPro" id="IPR003442">
    <property type="entry name" value="T6A_TsaE"/>
</dbReference>
<dbReference type="GO" id="GO:0002949">
    <property type="term" value="P:tRNA threonylcarbamoyladenosine modification"/>
    <property type="evidence" value="ECO:0007669"/>
    <property type="project" value="InterPro"/>
</dbReference>
<accession>A0A0G1Q2X5</accession>
<evidence type="ECO:0000256" key="8">
    <source>
        <dbReference type="ARBA" id="ARBA00022840"/>
    </source>
</evidence>
<reference evidence="11 12" key="1">
    <citation type="journal article" date="2015" name="Nature">
        <title>rRNA introns, odd ribosomes, and small enigmatic genomes across a large radiation of phyla.</title>
        <authorList>
            <person name="Brown C.T."/>
            <person name="Hug L.A."/>
            <person name="Thomas B.C."/>
            <person name="Sharon I."/>
            <person name="Castelle C.J."/>
            <person name="Singh A."/>
            <person name="Wilkins M.J."/>
            <person name="Williams K.H."/>
            <person name="Banfield J.F."/>
        </authorList>
    </citation>
    <scope>NUCLEOTIDE SEQUENCE [LARGE SCALE GENOMIC DNA]</scope>
</reference>
<gene>
    <name evidence="11" type="ORF">UX19_C0009G0008</name>
</gene>